<accession>A0AA36G134</accession>
<evidence type="ECO:0000313" key="7">
    <source>
        <dbReference type="EMBL" id="CAJ0572005.1"/>
    </source>
</evidence>
<dbReference type="Proteomes" id="UP001177023">
    <property type="component" value="Unassembled WGS sequence"/>
</dbReference>
<dbReference type="GO" id="GO:0005634">
    <property type="term" value="C:nucleus"/>
    <property type="evidence" value="ECO:0007669"/>
    <property type="project" value="UniProtKB-SubCell"/>
</dbReference>
<name>A0AA36G134_9BILA</name>
<dbReference type="SMART" id="SM00353">
    <property type="entry name" value="HLH"/>
    <property type="match status" value="1"/>
</dbReference>
<organism evidence="7 8">
    <name type="scientific">Mesorhabditis spiculigera</name>
    <dbReference type="NCBI Taxonomy" id="96644"/>
    <lineage>
        <taxon>Eukaryota</taxon>
        <taxon>Metazoa</taxon>
        <taxon>Ecdysozoa</taxon>
        <taxon>Nematoda</taxon>
        <taxon>Chromadorea</taxon>
        <taxon>Rhabditida</taxon>
        <taxon>Rhabditina</taxon>
        <taxon>Rhabditomorpha</taxon>
        <taxon>Rhabditoidea</taxon>
        <taxon>Rhabditidae</taxon>
        <taxon>Mesorhabditinae</taxon>
        <taxon>Mesorhabditis</taxon>
    </lineage>
</organism>
<dbReference type="PANTHER" id="PTHR10985">
    <property type="entry name" value="BASIC HELIX-LOOP-HELIX TRANSCRIPTION FACTOR, HES-RELATED"/>
    <property type="match status" value="1"/>
</dbReference>
<protein>
    <recommendedName>
        <fullName evidence="6">BHLH domain-containing protein</fullName>
    </recommendedName>
</protein>
<keyword evidence="8" id="KW-1185">Reference proteome</keyword>
<evidence type="ECO:0000256" key="2">
    <source>
        <dbReference type="ARBA" id="ARBA00023015"/>
    </source>
</evidence>
<feature type="compositionally biased region" description="Low complexity" evidence="5">
    <location>
        <begin position="114"/>
        <end position="126"/>
    </location>
</feature>
<dbReference type="PROSITE" id="PS50888">
    <property type="entry name" value="BHLH"/>
    <property type="match status" value="1"/>
</dbReference>
<dbReference type="InterPro" id="IPR011598">
    <property type="entry name" value="bHLH_dom"/>
</dbReference>
<keyword evidence="2" id="KW-0805">Transcription regulation</keyword>
<feature type="compositionally biased region" description="Basic residues" evidence="5">
    <location>
        <begin position="16"/>
        <end position="29"/>
    </location>
</feature>
<feature type="non-terminal residue" evidence="7">
    <location>
        <position position="1"/>
    </location>
</feature>
<keyword evidence="3" id="KW-0804">Transcription</keyword>
<evidence type="ECO:0000256" key="5">
    <source>
        <dbReference type="SAM" id="MobiDB-lite"/>
    </source>
</evidence>
<comment type="subcellular location">
    <subcellularLocation>
        <location evidence="1">Nucleus</location>
    </subcellularLocation>
</comment>
<feature type="region of interest" description="Disordered" evidence="5">
    <location>
        <begin position="1"/>
        <end position="29"/>
    </location>
</feature>
<dbReference type="GO" id="GO:0046983">
    <property type="term" value="F:protein dimerization activity"/>
    <property type="evidence" value="ECO:0007669"/>
    <property type="project" value="InterPro"/>
</dbReference>
<evidence type="ECO:0000313" key="8">
    <source>
        <dbReference type="Proteomes" id="UP001177023"/>
    </source>
</evidence>
<feature type="domain" description="BHLH" evidence="6">
    <location>
        <begin position="18"/>
        <end position="74"/>
    </location>
</feature>
<evidence type="ECO:0000259" key="6">
    <source>
        <dbReference type="PROSITE" id="PS50888"/>
    </source>
</evidence>
<comment type="caution">
    <text evidence="7">The sequence shown here is derived from an EMBL/GenBank/DDBJ whole genome shotgun (WGS) entry which is preliminary data.</text>
</comment>
<dbReference type="CDD" id="cd11410">
    <property type="entry name" value="bHLH_O_HES"/>
    <property type="match status" value="1"/>
</dbReference>
<feature type="region of interest" description="Disordered" evidence="5">
    <location>
        <begin position="90"/>
        <end position="131"/>
    </location>
</feature>
<reference evidence="7" key="1">
    <citation type="submission" date="2023-06" db="EMBL/GenBank/DDBJ databases">
        <authorList>
            <person name="Delattre M."/>
        </authorList>
    </citation>
    <scope>NUCLEOTIDE SEQUENCE</scope>
    <source>
        <strain evidence="7">AF72</strain>
    </source>
</reference>
<keyword evidence="4" id="KW-0539">Nucleus</keyword>
<proteinExistence type="predicted"/>
<evidence type="ECO:0000256" key="4">
    <source>
        <dbReference type="ARBA" id="ARBA00023242"/>
    </source>
</evidence>
<dbReference type="Pfam" id="PF00010">
    <property type="entry name" value="HLH"/>
    <property type="match status" value="1"/>
</dbReference>
<dbReference type="InterPro" id="IPR050370">
    <property type="entry name" value="HES_HEY"/>
</dbReference>
<dbReference type="SUPFAM" id="SSF47459">
    <property type="entry name" value="HLH, helix-loop-helix DNA-binding domain"/>
    <property type="match status" value="1"/>
</dbReference>
<dbReference type="Gene3D" id="4.10.280.10">
    <property type="entry name" value="Helix-loop-helix DNA-binding domain"/>
    <property type="match status" value="1"/>
</dbReference>
<dbReference type="EMBL" id="CATQJA010002589">
    <property type="protein sequence ID" value="CAJ0572005.1"/>
    <property type="molecule type" value="Genomic_DNA"/>
</dbReference>
<gene>
    <name evidence="7" type="ORF">MSPICULIGERA_LOCUS10400</name>
</gene>
<sequence>MISDFENFPSPQTARQRMRRTNKPMMEKKRRARINRSLQDLKQILLDSSHTSPSHGKWEKADILEMTVTYVRRLLQGNGDVRPPVLISARNASDSESGDFDGQQTNLSVDEPCSPSTTHSSATNSAPPSPPICQLALGTKRHRMGKVEEEPSQKVSSMTSNTYGNAIAASLANVASLASPVPVYASSILGQFAMQQHYEMLLKTYSLTTGAAPSVPFPATPLMSFSSVPTFLNLPHAMP</sequence>
<dbReference type="AlphaFoldDB" id="A0AA36G134"/>
<evidence type="ECO:0000256" key="3">
    <source>
        <dbReference type="ARBA" id="ARBA00023163"/>
    </source>
</evidence>
<dbReference type="InterPro" id="IPR036638">
    <property type="entry name" value="HLH_DNA-bd_sf"/>
</dbReference>
<evidence type="ECO:0000256" key="1">
    <source>
        <dbReference type="ARBA" id="ARBA00004123"/>
    </source>
</evidence>